<dbReference type="SUPFAM" id="SSF56672">
    <property type="entry name" value="DNA/RNA polymerases"/>
    <property type="match status" value="1"/>
</dbReference>
<dbReference type="Gene3D" id="1.10.1320.10">
    <property type="entry name" value="DNA-directed RNA polymerase, N-terminal domain"/>
    <property type="match status" value="1"/>
</dbReference>
<dbReference type="InterPro" id="IPR043502">
    <property type="entry name" value="DNA/RNA_pol_sf"/>
</dbReference>
<dbReference type="InterPro" id="IPR029262">
    <property type="entry name" value="RPOL_N"/>
</dbReference>
<accession>A0A482W501</accession>
<keyword evidence="4" id="KW-1185">Reference proteome</keyword>
<dbReference type="SMART" id="SM01311">
    <property type="entry name" value="RPOL_N"/>
    <property type="match status" value="1"/>
</dbReference>
<dbReference type="InterPro" id="IPR002885">
    <property type="entry name" value="PPR_rpt"/>
</dbReference>
<dbReference type="GO" id="GO:0006390">
    <property type="term" value="P:mitochondrial transcription"/>
    <property type="evidence" value="ECO:0007669"/>
    <property type="project" value="TreeGrafter"/>
</dbReference>
<feature type="non-terminal residue" evidence="3">
    <location>
        <position position="820"/>
    </location>
</feature>
<feature type="repeat" description="PPR" evidence="1">
    <location>
        <begin position="267"/>
        <end position="301"/>
    </location>
</feature>
<dbReference type="Pfam" id="PF14700">
    <property type="entry name" value="RPOL_N"/>
    <property type="match status" value="1"/>
</dbReference>
<dbReference type="AlphaFoldDB" id="A0A482W501"/>
<dbReference type="GO" id="GO:0034245">
    <property type="term" value="C:mitochondrial DNA-directed RNA polymerase complex"/>
    <property type="evidence" value="ECO:0007669"/>
    <property type="project" value="TreeGrafter"/>
</dbReference>
<comment type="caution">
    <text evidence="3">The sequence shown here is derived from an EMBL/GenBank/DDBJ whole genome shotgun (WGS) entry which is preliminary data.</text>
</comment>
<organism evidence="3 4">
    <name type="scientific">Asbolus verrucosus</name>
    <name type="common">Desert ironclad beetle</name>
    <dbReference type="NCBI Taxonomy" id="1661398"/>
    <lineage>
        <taxon>Eukaryota</taxon>
        <taxon>Metazoa</taxon>
        <taxon>Ecdysozoa</taxon>
        <taxon>Arthropoda</taxon>
        <taxon>Hexapoda</taxon>
        <taxon>Insecta</taxon>
        <taxon>Pterygota</taxon>
        <taxon>Neoptera</taxon>
        <taxon>Endopterygota</taxon>
        <taxon>Coleoptera</taxon>
        <taxon>Polyphaga</taxon>
        <taxon>Cucujiformia</taxon>
        <taxon>Tenebrionidae</taxon>
        <taxon>Pimeliinae</taxon>
        <taxon>Asbolus</taxon>
    </lineage>
</organism>
<feature type="domain" description="DNA-directed RNA polymerase N-terminal" evidence="2">
    <location>
        <begin position="418"/>
        <end position="738"/>
    </location>
</feature>
<evidence type="ECO:0000256" key="1">
    <source>
        <dbReference type="PROSITE-ProRule" id="PRU00708"/>
    </source>
</evidence>
<reference evidence="3 4" key="1">
    <citation type="submission" date="2017-03" db="EMBL/GenBank/DDBJ databases">
        <title>Genome of the blue death feigning beetle - Asbolus verrucosus.</title>
        <authorList>
            <person name="Rider S.D."/>
        </authorList>
    </citation>
    <scope>NUCLEOTIDE SEQUENCE [LARGE SCALE GENOMIC DNA]</scope>
    <source>
        <strain evidence="3">Butters</strain>
        <tissue evidence="3">Head and leg muscle</tissue>
    </source>
</reference>
<dbReference type="STRING" id="1661398.A0A482W501"/>
<evidence type="ECO:0000313" key="3">
    <source>
        <dbReference type="EMBL" id="RZC40231.1"/>
    </source>
</evidence>
<dbReference type="Gene3D" id="1.25.40.10">
    <property type="entry name" value="Tetratricopeptide repeat domain"/>
    <property type="match status" value="1"/>
</dbReference>
<dbReference type="GO" id="GO:0001018">
    <property type="term" value="F:mitochondrial promoter sequence-specific DNA binding"/>
    <property type="evidence" value="ECO:0007669"/>
    <property type="project" value="TreeGrafter"/>
</dbReference>
<evidence type="ECO:0000313" key="4">
    <source>
        <dbReference type="Proteomes" id="UP000292052"/>
    </source>
</evidence>
<evidence type="ECO:0000259" key="2">
    <source>
        <dbReference type="SMART" id="SM01311"/>
    </source>
</evidence>
<dbReference type="GO" id="GO:0003899">
    <property type="term" value="F:DNA-directed RNA polymerase activity"/>
    <property type="evidence" value="ECO:0007669"/>
    <property type="project" value="InterPro"/>
</dbReference>
<dbReference type="Proteomes" id="UP000292052">
    <property type="component" value="Unassembled WGS sequence"/>
</dbReference>
<name>A0A482W501_ASBVE</name>
<dbReference type="PANTHER" id="PTHR10102">
    <property type="entry name" value="DNA-DIRECTED RNA POLYMERASE, MITOCHONDRIAL"/>
    <property type="match status" value="1"/>
</dbReference>
<dbReference type="OrthoDB" id="276422at2759"/>
<gene>
    <name evidence="3" type="ORF">BDFB_004355</name>
</gene>
<dbReference type="EMBL" id="QDEB01027816">
    <property type="protein sequence ID" value="RZC40231.1"/>
    <property type="molecule type" value="Genomic_DNA"/>
</dbReference>
<dbReference type="InterPro" id="IPR011990">
    <property type="entry name" value="TPR-like_helical_dom_sf"/>
</dbReference>
<dbReference type="InterPro" id="IPR037159">
    <property type="entry name" value="RNA_POL_N_sf"/>
</dbReference>
<keyword evidence="3" id="KW-0804">Transcription</keyword>
<dbReference type="Pfam" id="PF13812">
    <property type="entry name" value="PPR_3"/>
    <property type="match status" value="1"/>
</dbReference>
<dbReference type="PROSITE" id="PS51375">
    <property type="entry name" value="PPR"/>
    <property type="match status" value="1"/>
</dbReference>
<dbReference type="PANTHER" id="PTHR10102:SF0">
    <property type="entry name" value="DNA-DIRECTED RNA POLYMERASE, MITOCHONDRIAL"/>
    <property type="match status" value="1"/>
</dbReference>
<keyword evidence="3" id="KW-0240">DNA-directed RNA polymerase</keyword>
<dbReference type="InterPro" id="IPR002092">
    <property type="entry name" value="DNA-dir_Rpol_phage-type"/>
</dbReference>
<dbReference type="GO" id="GO:0071897">
    <property type="term" value="P:DNA biosynthetic process"/>
    <property type="evidence" value="ECO:0007669"/>
    <property type="project" value="UniProtKB-ARBA"/>
</dbReference>
<protein>
    <submittedName>
        <fullName evidence="3">DNA-directed RNA polymerase, mitochondrial</fullName>
    </submittedName>
</protein>
<dbReference type="FunFam" id="1.10.1320.10:FF:000002">
    <property type="entry name" value="DNA-directed RNA polymerase"/>
    <property type="match status" value="1"/>
</dbReference>
<proteinExistence type="predicted"/>
<sequence length="820" mass="93708">MYRLLSVRFAPFRKVCGVSPRFNGDNVNFKVREATIVNRQLNDHCIACARYQSSVTNPSLIQKKPRKRAKSKKTYYDLLVVTETTTKQQKTSITKLTWNDLKLLATTNLNLSELHKLKNLSKSNEYVKEHTYNNLTAIENVASGESDVFSETNHENKTVIISDIPEKLQETVIPQTEEADLLEAIPVVDSLQPEIVEEPTEVCEAEEKKLKGELTKNAKYEIAAKTLASYMEVCSNLKNPNRGLNALIFHNNRAAKGTDSGFTTIRNIKVYNALLKGFASKGDIHRLEEVIAMIKKENVKLDLQSYIAILECYGRLNVQDRYLKQIRIYAKEAVADGFTFDKLMNKGIFLNDEREVVLAAMKKCDPNYEPHYNKPLVQYNNNLVNGLNHEKQRKAPQFSCLGGDGALFTRDAMKSAVKRQLKLERDGYVTIKSIENRKRVTEEVLKYRETMAEHVKSWEETATKAFNRDLSALASQRSPLNYEPYMRSIPLKDFVAIIVDEAKKIAEGSETYSPTVNYLYKNLGNKVYARYKVLRKQKTGVLDKVMAIHAKYCEDYVSQHGQLDALPGRPNYLNARQQWQWAEHNLKEKGATFSMDHRSWNPAILQTIGKFLYRIVMHDLKVDVNAMRANNKHKNYLPAFYTIFRTQGRVVKEEVKPHPVLSRLFRASCPETLTFPSNELPMRCPPVPWTSIDSGGYLIAPCEVVRLPPQASSQKHRLYKAGSQQLYPSLDALNQLAAVPWKVNTDILDVILEVFGNGGSSKLDVPEPPSALPRPAAITPDMDKSQKFKMFRQKLQYRRKKAEMYSLWCDCLYRLSLANH</sequence>